<dbReference type="InterPro" id="IPR045078">
    <property type="entry name" value="TST/MPST-like"/>
</dbReference>
<reference evidence="5 6" key="1">
    <citation type="submission" date="2019-01" db="EMBL/GenBank/DDBJ databases">
        <title>Lactibacter flavus gen. nov., sp. nov., a novel bacterium of the family Propionibacteriaceae isolated from raw milk and dairy products.</title>
        <authorList>
            <person name="Huptas C."/>
            <person name="Wenning M."/>
            <person name="Breitenwieser F."/>
            <person name="Doll E."/>
            <person name="Von Neubeck M."/>
            <person name="Busse H.-J."/>
            <person name="Scherer S."/>
        </authorList>
    </citation>
    <scope>NUCLEOTIDE SEQUENCE [LARGE SCALE GENOMIC DNA]</scope>
    <source>
        <strain evidence="5 6">KCTC 33808</strain>
    </source>
</reference>
<sequence>MIPPVVPATFLSDHPDAVLADVRYTLADGPQPDAYANGHLPGAVFVDMNAALAAPAGPDTGRHPLPEPSVFAEQMAALGIGDDSLVVAYDDGTGAWAGRLVWMLRTLGVDAALLDGGLAAWEGPLETGAPAREQATFTARPWDPASLATIDDAATAPLVVDARAPERYRGESEPVDPRAGHVPGAVNVPFSGNLADGRFLSPDALRERFAEHGITDATGVVVYCGSGVTACHDLIALEHAGLGRGRLYSGSWSQYAATDRPAATGVEPGSKTPIDTTGRLSV</sequence>
<dbReference type="PANTHER" id="PTHR11364:SF27">
    <property type="entry name" value="SULFURTRANSFERASE"/>
    <property type="match status" value="1"/>
</dbReference>
<dbReference type="SMART" id="SM00450">
    <property type="entry name" value="RHOD"/>
    <property type="match status" value="2"/>
</dbReference>
<dbReference type="GO" id="GO:0004792">
    <property type="term" value="F:thiosulfate-cyanide sulfurtransferase activity"/>
    <property type="evidence" value="ECO:0007669"/>
    <property type="project" value="InterPro"/>
</dbReference>
<dbReference type="InterPro" id="IPR036873">
    <property type="entry name" value="Rhodanese-like_dom_sf"/>
</dbReference>
<gene>
    <name evidence="5" type="ORF">ET989_03380</name>
</gene>
<dbReference type="RefSeq" id="WP_131167148.1">
    <property type="nucleotide sequence ID" value="NZ_SDMQ01000002.1"/>
</dbReference>
<keyword evidence="1 5" id="KW-0808">Transferase</keyword>
<organism evidence="5 6">
    <name type="scientific">Propioniciclava sinopodophylli</name>
    <dbReference type="NCBI Taxonomy" id="1837344"/>
    <lineage>
        <taxon>Bacteria</taxon>
        <taxon>Bacillati</taxon>
        <taxon>Actinomycetota</taxon>
        <taxon>Actinomycetes</taxon>
        <taxon>Propionibacteriales</taxon>
        <taxon>Propionibacteriaceae</taxon>
        <taxon>Propioniciclava</taxon>
    </lineage>
</organism>
<dbReference type="PROSITE" id="PS50206">
    <property type="entry name" value="RHODANESE_3"/>
    <property type="match status" value="2"/>
</dbReference>
<proteinExistence type="predicted"/>
<keyword evidence="2" id="KW-0677">Repeat</keyword>
<accession>A0A4Q9KG27</accession>
<evidence type="ECO:0000313" key="5">
    <source>
        <dbReference type="EMBL" id="TBT87362.1"/>
    </source>
</evidence>
<dbReference type="AlphaFoldDB" id="A0A4Q9KG27"/>
<evidence type="ECO:0000256" key="2">
    <source>
        <dbReference type="ARBA" id="ARBA00022737"/>
    </source>
</evidence>
<dbReference type="OrthoDB" id="9770030at2"/>
<evidence type="ECO:0000259" key="4">
    <source>
        <dbReference type="PROSITE" id="PS50206"/>
    </source>
</evidence>
<evidence type="ECO:0000256" key="3">
    <source>
        <dbReference type="SAM" id="MobiDB-lite"/>
    </source>
</evidence>
<dbReference type="Pfam" id="PF00581">
    <property type="entry name" value="Rhodanese"/>
    <property type="match status" value="2"/>
</dbReference>
<dbReference type="Proteomes" id="UP000292373">
    <property type="component" value="Unassembled WGS sequence"/>
</dbReference>
<name>A0A4Q9KG27_9ACTN</name>
<feature type="domain" description="Rhodanese" evidence="4">
    <location>
        <begin position="13"/>
        <end position="127"/>
    </location>
</feature>
<comment type="caution">
    <text evidence="5">The sequence shown here is derived from an EMBL/GenBank/DDBJ whole genome shotgun (WGS) entry which is preliminary data.</text>
</comment>
<dbReference type="Gene3D" id="3.40.250.10">
    <property type="entry name" value="Rhodanese-like domain"/>
    <property type="match status" value="2"/>
</dbReference>
<evidence type="ECO:0000313" key="6">
    <source>
        <dbReference type="Proteomes" id="UP000292373"/>
    </source>
</evidence>
<dbReference type="PROSITE" id="PS00380">
    <property type="entry name" value="RHODANESE_1"/>
    <property type="match status" value="1"/>
</dbReference>
<keyword evidence="6" id="KW-1185">Reference proteome</keyword>
<dbReference type="CDD" id="cd01449">
    <property type="entry name" value="TST_Repeat_2"/>
    <property type="match status" value="1"/>
</dbReference>
<dbReference type="CDD" id="cd01448">
    <property type="entry name" value="TST_Repeat_1"/>
    <property type="match status" value="1"/>
</dbReference>
<feature type="domain" description="Rhodanese" evidence="4">
    <location>
        <begin position="153"/>
        <end position="264"/>
    </location>
</feature>
<dbReference type="EMBL" id="SDMQ01000002">
    <property type="protein sequence ID" value="TBT87362.1"/>
    <property type="molecule type" value="Genomic_DNA"/>
</dbReference>
<dbReference type="InterPro" id="IPR001763">
    <property type="entry name" value="Rhodanese-like_dom"/>
</dbReference>
<dbReference type="SUPFAM" id="SSF52821">
    <property type="entry name" value="Rhodanese/Cell cycle control phosphatase"/>
    <property type="match status" value="2"/>
</dbReference>
<dbReference type="PANTHER" id="PTHR11364">
    <property type="entry name" value="THIOSULFATE SULFERTANSFERASE"/>
    <property type="match status" value="1"/>
</dbReference>
<protein>
    <submittedName>
        <fullName evidence="5">Sulfurtransferase</fullName>
    </submittedName>
</protein>
<dbReference type="InterPro" id="IPR001307">
    <property type="entry name" value="Thiosulphate_STrfase_CS"/>
</dbReference>
<feature type="compositionally biased region" description="Polar residues" evidence="3">
    <location>
        <begin position="273"/>
        <end position="282"/>
    </location>
</feature>
<feature type="region of interest" description="Disordered" evidence="3">
    <location>
        <begin position="259"/>
        <end position="282"/>
    </location>
</feature>
<evidence type="ECO:0000256" key="1">
    <source>
        <dbReference type="ARBA" id="ARBA00022679"/>
    </source>
</evidence>